<evidence type="ECO:0000313" key="3">
    <source>
        <dbReference type="Proteomes" id="UP000198802"/>
    </source>
</evidence>
<dbReference type="RefSeq" id="WP_091274312.1">
    <property type="nucleotide sequence ID" value="NZ_FAOZ01000005.1"/>
</dbReference>
<sequence length="214" mass="23076">MRRPPITTTHGPAPHRLAAHHDPADRRTTASTRTRTRATTMAAPRRRTSSDGRGPPRRADAERPTPRTGSPAERPVAIRDVDIASSHANVASGRPKVTVGRIDIDNGDIDNGNVGHVGISQTGAGKIRVGRISVGQIRVGHVNLPGASIRPLEHLSDSYTAATHTSPDTLEQTFEIRRPADYRQGRSVVDDRARRSEHGESTRTGQKLLIGQSG</sequence>
<reference evidence="3" key="1">
    <citation type="submission" date="2015-11" db="EMBL/GenBank/DDBJ databases">
        <authorList>
            <person name="Varghese N."/>
        </authorList>
    </citation>
    <scope>NUCLEOTIDE SEQUENCE [LARGE SCALE GENOMIC DNA]</scope>
    <source>
        <strain evidence="3">DSM 45899</strain>
    </source>
</reference>
<accession>A0A0S4QJY7</accession>
<feature type="compositionally biased region" description="Polar residues" evidence="1">
    <location>
        <begin position="1"/>
        <end position="10"/>
    </location>
</feature>
<name>A0A0S4QJY7_9ACTN</name>
<dbReference type="Proteomes" id="UP000198802">
    <property type="component" value="Unassembled WGS sequence"/>
</dbReference>
<feature type="compositionally biased region" description="Basic and acidic residues" evidence="1">
    <location>
        <begin position="19"/>
        <end position="28"/>
    </location>
</feature>
<dbReference type="EMBL" id="FAOZ01000005">
    <property type="protein sequence ID" value="CUU55598.1"/>
    <property type="molecule type" value="Genomic_DNA"/>
</dbReference>
<gene>
    <name evidence="2" type="ORF">Ga0074812_105250</name>
</gene>
<dbReference type="AlphaFoldDB" id="A0A0S4QJY7"/>
<feature type="region of interest" description="Disordered" evidence="1">
    <location>
        <begin position="182"/>
        <end position="214"/>
    </location>
</feature>
<evidence type="ECO:0000256" key="1">
    <source>
        <dbReference type="SAM" id="MobiDB-lite"/>
    </source>
</evidence>
<feature type="compositionally biased region" description="Basic and acidic residues" evidence="1">
    <location>
        <begin position="182"/>
        <end position="201"/>
    </location>
</feature>
<protein>
    <submittedName>
        <fullName evidence="2">Uncharacterized protein</fullName>
    </submittedName>
</protein>
<feature type="region of interest" description="Disordered" evidence="1">
    <location>
        <begin position="1"/>
        <end position="77"/>
    </location>
</feature>
<keyword evidence="3" id="KW-1185">Reference proteome</keyword>
<evidence type="ECO:0000313" key="2">
    <source>
        <dbReference type="EMBL" id="CUU55598.1"/>
    </source>
</evidence>
<feature type="compositionally biased region" description="Low complexity" evidence="1">
    <location>
        <begin position="29"/>
        <end position="43"/>
    </location>
</feature>
<proteinExistence type="predicted"/>
<organism evidence="2 3">
    <name type="scientific">Parafrankia irregularis</name>
    <dbReference type="NCBI Taxonomy" id="795642"/>
    <lineage>
        <taxon>Bacteria</taxon>
        <taxon>Bacillati</taxon>
        <taxon>Actinomycetota</taxon>
        <taxon>Actinomycetes</taxon>
        <taxon>Frankiales</taxon>
        <taxon>Frankiaceae</taxon>
        <taxon>Parafrankia</taxon>
    </lineage>
</organism>